<feature type="coiled-coil region" evidence="12">
    <location>
        <begin position="240"/>
        <end position="274"/>
    </location>
</feature>
<dbReference type="PROSITE" id="PS50109">
    <property type="entry name" value="HIS_KIN"/>
    <property type="match status" value="1"/>
</dbReference>
<keyword evidence="8" id="KW-0418">Kinase</keyword>
<evidence type="ECO:0000256" key="3">
    <source>
        <dbReference type="ARBA" id="ARBA00012438"/>
    </source>
</evidence>
<dbReference type="PANTHER" id="PTHR34220">
    <property type="entry name" value="SENSOR HISTIDINE KINASE YPDA"/>
    <property type="match status" value="1"/>
</dbReference>
<comment type="subcellular location">
    <subcellularLocation>
        <location evidence="2">Cell membrane</location>
        <topology evidence="2">Multi-pass membrane protein</topology>
    </subcellularLocation>
</comment>
<dbReference type="Pfam" id="PF02518">
    <property type="entry name" value="HATPase_c"/>
    <property type="match status" value="1"/>
</dbReference>
<dbReference type="GO" id="GO:0005524">
    <property type="term" value="F:ATP binding"/>
    <property type="evidence" value="ECO:0007669"/>
    <property type="project" value="UniProtKB-KW"/>
</dbReference>
<keyword evidence="6" id="KW-0808">Transferase</keyword>
<evidence type="ECO:0000313" key="16">
    <source>
        <dbReference type="EMBL" id="NBC71336.1"/>
    </source>
</evidence>
<keyword evidence="9" id="KW-0067">ATP-binding</keyword>
<keyword evidence="17" id="KW-1185">Reference proteome</keyword>
<evidence type="ECO:0000256" key="13">
    <source>
        <dbReference type="SAM" id="MobiDB-lite"/>
    </source>
</evidence>
<dbReference type="PRINTS" id="PR00344">
    <property type="entry name" value="BCTRLSENSOR"/>
</dbReference>
<dbReference type="SMART" id="SM00304">
    <property type="entry name" value="HAMP"/>
    <property type="match status" value="1"/>
</dbReference>
<accession>A0A7X4YRQ7</accession>
<evidence type="ECO:0000256" key="8">
    <source>
        <dbReference type="ARBA" id="ARBA00022777"/>
    </source>
</evidence>
<keyword evidence="12" id="KW-0175">Coiled coil</keyword>
<evidence type="ECO:0000259" key="15">
    <source>
        <dbReference type="PROSITE" id="PS50885"/>
    </source>
</evidence>
<keyword evidence="10" id="KW-0902">Two-component regulatory system</keyword>
<feature type="region of interest" description="Disordered" evidence="13">
    <location>
        <begin position="422"/>
        <end position="449"/>
    </location>
</feature>
<feature type="domain" description="HAMP" evidence="15">
    <location>
        <begin position="196"/>
        <end position="251"/>
    </location>
</feature>
<evidence type="ECO:0000256" key="5">
    <source>
        <dbReference type="ARBA" id="ARBA00022553"/>
    </source>
</evidence>
<keyword evidence="7" id="KW-0547">Nucleotide-binding</keyword>
<evidence type="ECO:0000256" key="12">
    <source>
        <dbReference type="SAM" id="Coils"/>
    </source>
</evidence>
<dbReference type="Proteomes" id="UP000558113">
    <property type="component" value="Unassembled WGS sequence"/>
</dbReference>
<proteinExistence type="predicted"/>
<organism evidence="16 17">
    <name type="scientific">Paenibacillus sacheonensis</name>
    <dbReference type="NCBI Taxonomy" id="742054"/>
    <lineage>
        <taxon>Bacteria</taxon>
        <taxon>Bacillati</taxon>
        <taxon>Bacillota</taxon>
        <taxon>Bacilli</taxon>
        <taxon>Bacillales</taxon>
        <taxon>Paenibacillaceae</taxon>
        <taxon>Paenibacillus</taxon>
    </lineage>
</organism>
<comment type="catalytic activity">
    <reaction evidence="1">
        <text>ATP + protein L-histidine = ADP + protein N-phospho-L-histidine.</text>
        <dbReference type="EC" id="2.7.13.3"/>
    </reaction>
</comment>
<dbReference type="SMART" id="SM00387">
    <property type="entry name" value="HATPase_c"/>
    <property type="match status" value="1"/>
</dbReference>
<evidence type="ECO:0000256" key="6">
    <source>
        <dbReference type="ARBA" id="ARBA00022679"/>
    </source>
</evidence>
<comment type="caution">
    <text evidence="16">The sequence shown here is derived from an EMBL/GenBank/DDBJ whole genome shotgun (WGS) entry which is preliminary data.</text>
</comment>
<dbReference type="InterPro" id="IPR003660">
    <property type="entry name" value="HAMP_dom"/>
</dbReference>
<dbReference type="EC" id="2.7.13.3" evidence="3"/>
<keyword evidence="4" id="KW-1003">Cell membrane</keyword>
<dbReference type="EMBL" id="JAAAMU010000011">
    <property type="protein sequence ID" value="NBC71336.1"/>
    <property type="molecule type" value="Genomic_DNA"/>
</dbReference>
<name>A0A7X4YRQ7_9BACL</name>
<dbReference type="PROSITE" id="PS50885">
    <property type="entry name" value="HAMP"/>
    <property type="match status" value="1"/>
</dbReference>
<dbReference type="InterPro" id="IPR010559">
    <property type="entry name" value="Sig_transdc_His_kin_internal"/>
</dbReference>
<dbReference type="PANTHER" id="PTHR34220:SF7">
    <property type="entry name" value="SENSOR HISTIDINE KINASE YPDA"/>
    <property type="match status" value="1"/>
</dbReference>
<feature type="domain" description="Histidine kinase" evidence="14">
    <location>
        <begin position="275"/>
        <end position="489"/>
    </location>
</feature>
<dbReference type="GO" id="GO:0000155">
    <property type="term" value="F:phosphorelay sensor kinase activity"/>
    <property type="evidence" value="ECO:0007669"/>
    <property type="project" value="InterPro"/>
</dbReference>
<dbReference type="InterPro" id="IPR050640">
    <property type="entry name" value="Bact_2-comp_sensor_kinase"/>
</dbReference>
<evidence type="ECO:0000256" key="9">
    <source>
        <dbReference type="ARBA" id="ARBA00022840"/>
    </source>
</evidence>
<dbReference type="InterPro" id="IPR036890">
    <property type="entry name" value="HATPase_C_sf"/>
</dbReference>
<evidence type="ECO:0000256" key="1">
    <source>
        <dbReference type="ARBA" id="ARBA00000085"/>
    </source>
</evidence>
<dbReference type="Gene3D" id="3.30.565.10">
    <property type="entry name" value="Histidine kinase-like ATPase, C-terminal domain"/>
    <property type="match status" value="1"/>
</dbReference>
<feature type="compositionally biased region" description="Basic and acidic residues" evidence="13">
    <location>
        <begin position="422"/>
        <end position="433"/>
    </location>
</feature>
<sequence length="502" mass="55594">MTIRAKLLLVIPLLVLLANTMSLFLFQSSTVVQRGYDHMMERVLAYKLSVQRAEQSMQALYAYLLDPGARTQAEAGLQRGALRESRAAVAGQSPNEALSSDMDSYVHLLDTLDRQEAEAGSAAQSPARALSLYKAAETTEGFVREEGQRLVDLELGSDQPILLRIRQANLRLNRLGAAVIAVQTLLGVGLALWVSRSVTEPVGRLVRMARQVSEGRPYLALEPLPPVTKDELGVMTGTFLQMVASLREAAERDKDRIEQERLVKELELQALQSQIQPHFLFNSLNVLSKLALLEGAERTSDLIVSMSSLVRYRLRKLDEPVLLREELGHVMEYVTIQEARFRSRVRFGTSTDESALAARIPALTIQPLVENAFVHGIERMESGAEIRLSIRREGRSAVVEIMDNGAGMEEATRQALLRMYDERDEPQSSERQRLQVPSPPAGRQAESTGIGMRNVFRRLRLFCGGGDAVAIGSKPGQGTTVTIRIPITVEEEIAHVPPIDRG</sequence>
<evidence type="ECO:0000256" key="4">
    <source>
        <dbReference type="ARBA" id="ARBA00022475"/>
    </source>
</evidence>
<dbReference type="GO" id="GO:0005886">
    <property type="term" value="C:plasma membrane"/>
    <property type="evidence" value="ECO:0007669"/>
    <property type="project" value="UniProtKB-SubCell"/>
</dbReference>
<dbReference type="AlphaFoldDB" id="A0A7X4YRQ7"/>
<protein>
    <recommendedName>
        <fullName evidence="3">histidine kinase</fullName>
        <ecNumber evidence="3">2.7.13.3</ecNumber>
    </recommendedName>
</protein>
<dbReference type="InterPro" id="IPR004358">
    <property type="entry name" value="Sig_transdc_His_kin-like_C"/>
</dbReference>
<dbReference type="Gene3D" id="6.10.340.10">
    <property type="match status" value="1"/>
</dbReference>
<dbReference type="Pfam" id="PF06580">
    <property type="entry name" value="His_kinase"/>
    <property type="match status" value="1"/>
</dbReference>
<dbReference type="RefSeq" id="WP_161701204.1">
    <property type="nucleotide sequence ID" value="NZ_JAAAMU010000011.1"/>
</dbReference>
<evidence type="ECO:0000259" key="14">
    <source>
        <dbReference type="PROSITE" id="PS50109"/>
    </source>
</evidence>
<keyword evidence="5" id="KW-0597">Phosphoprotein</keyword>
<dbReference type="OrthoDB" id="9776552at2"/>
<dbReference type="Pfam" id="PF00672">
    <property type="entry name" value="HAMP"/>
    <property type="match status" value="1"/>
</dbReference>
<gene>
    <name evidence="16" type="ORF">GT003_20260</name>
</gene>
<evidence type="ECO:0000256" key="7">
    <source>
        <dbReference type="ARBA" id="ARBA00022741"/>
    </source>
</evidence>
<keyword evidence="11" id="KW-0472">Membrane</keyword>
<dbReference type="InterPro" id="IPR005467">
    <property type="entry name" value="His_kinase_dom"/>
</dbReference>
<evidence type="ECO:0000256" key="10">
    <source>
        <dbReference type="ARBA" id="ARBA00023012"/>
    </source>
</evidence>
<dbReference type="SUPFAM" id="SSF55874">
    <property type="entry name" value="ATPase domain of HSP90 chaperone/DNA topoisomerase II/histidine kinase"/>
    <property type="match status" value="1"/>
</dbReference>
<dbReference type="InterPro" id="IPR003594">
    <property type="entry name" value="HATPase_dom"/>
</dbReference>
<evidence type="ECO:0000256" key="11">
    <source>
        <dbReference type="ARBA" id="ARBA00023136"/>
    </source>
</evidence>
<evidence type="ECO:0000256" key="2">
    <source>
        <dbReference type="ARBA" id="ARBA00004651"/>
    </source>
</evidence>
<dbReference type="CDD" id="cd06225">
    <property type="entry name" value="HAMP"/>
    <property type="match status" value="1"/>
</dbReference>
<evidence type="ECO:0000313" key="17">
    <source>
        <dbReference type="Proteomes" id="UP000558113"/>
    </source>
</evidence>
<reference evidence="16 17" key="1">
    <citation type="submission" date="2020-01" db="EMBL/GenBank/DDBJ databases">
        <title>Paenibacillus soybeanensis sp. nov. isolated from the nodules of soybean (Glycine max(L.) Merr).</title>
        <authorList>
            <person name="Wang H."/>
        </authorList>
    </citation>
    <scope>NUCLEOTIDE SEQUENCE [LARGE SCALE GENOMIC DNA]</scope>
    <source>
        <strain evidence="16 17">DSM 23054</strain>
    </source>
</reference>